<dbReference type="Gene3D" id="3.20.20.80">
    <property type="entry name" value="Glycosidases"/>
    <property type="match status" value="1"/>
</dbReference>
<feature type="region of interest" description="Disordered" evidence="5">
    <location>
        <begin position="478"/>
        <end position="499"/>
    </location>
</feature>
<dbReference type="InterPro" id="IPR013780">
    <property type="entry name" value="Glyco_hydro_b"/>
</dbReference>
<dbReference type="SUPFAM" id="SSF81296">
    <property type="entry name" value="E set domains"/>
    <property type="match status" value="1"/>
</dbReference>
<feature type="domain" description="Glycosyl hydrolase family 13 catalytic" evidence="6">
    <location>
        <begin position="173"/>
        <end position="582"/>
    </location>
</feature>
<dbReference type="Pfam" id="PF02922">
    <property type="entry name" value="CBM_48"/>
    <property type="match status" value="1"/>
</dbReference>
<reference evidence="7 8" key="1">
    <citation type="submission" date="2016-01" db="EMBL/GenBank/DDBJ databases">
        <authorList>
            <person name="Peeters C."/>
        </authorList>
    </citation>
    <scope>NUCLEOTIDE SEQUENCE [LARGE SCALE GENOMIC DNA]</scope>
    <source>
        <strain evidence="7">LMG 29315</strain>
    </source>
</reference>
<dbReference type="CDD" id="cd02856">
    <property type="entry name" value="E_set_GDE_Isoamylase_N"/>
    <property type="match status" value="1"/>
</dbReference>
<keyword evidence="2" id="KW-0378">Hydrolase</keyword>
<accession>A0A658QX41</accession>
<feature type="compositionally biased region" description="Basic and acidic residues" evidence="5">
    <location>
        <begin position="478"/>
        <end position="491"/>
    </location>
</feature>
<organism evidence="7 8">
    <name type="scientific">Caballeronia concitans</name>
    <dbReference type="NCBI Taxonomy" id="1777133"/>
    <lineage>
        <taxon>Bacteria</taxon>
        <taxon>Pseudomonadati</taxon>
        <taxon>Pseudomonadota</taxon>
        <taxon>Betaproteobacteria</taxon>
        <taxon>Burkholderiales</taxon>
        <taxon>Burkholderiaceae</taxon>
        <taxon>Caballeronia</taxon>
    </lineage>
</organism>
<dbReference type="CDD" id="cd11326">
    <property type="entry name" value="AmyAc_Glg_debranch"/>
    <property type="match status" value="1"/>
</dbReference>
<comment type="similarity">
    <text evidence="1">Belongs to the glycosyl hydrolase 13 family.</text>
</comment>
<gene>
    <name evidence="7" type="ORF">AWB72_02564</name>
</gene>
<dbReference type="InterPro" id="IPR017853">
    <property type="entry name" value="GH"/>
</dbReference>
<dbReference type="SMART" id="SM00642">
    <property type="entry name" value="Aamy"/>
    <property type="match status" value="1"/>
</dbReference>
<dbReference type="NCBIfam" id="TIGR02100">
    <property type="entry name" value="glgX_debranch"/>
    <property type="match status" value="1"/>
</dbReference>
<evidence type="ECO:0000313" key="8">
    <source>
        <dbReference type="Proteomes" id="UP000198263"/>
    </source>
</evidence>
<dbReference type="Gene3D" id="2.60.40.10">
    <property type="entry name" value="Immunoglobulins"/>
    <property type="match status" value="1"/>
</dbReference>
<dbReference type="Gene3D" id="2.60.40.1180">
    <property type="entry name" value="Golgi alpha-mannosidase II"/>
    <property type="match status" value="1"/>
</dbReference>
<dbReference type="SUPFAM" id="SSF51011">
    <property type="entry name" value="Glycosyl hydrolase domain"/>
    <property type="match status" value="1"/>
</dbReference>
<comment type="caution">
    <text evidence="7">The sequence shown here is derived from an EMBL/GenBank/DDBJ whole genome shotgun (WGS) entry which is preliminary data.</text>
</comment>
<evidence type="ECO:0000259" key="6">
    <source>
        <dbReference type="SMART" id="SM00642"/>
    </source>
</evidence>
<dbReference type="AlphaFoldDB" id="A0A658QX41"/>
<dbReference type="RefSeq" id="WP_052450063.1">
    <property type="nucleotide sequence ID" value="NZ_FCNV02000004.1"/>
</dbReference>
<keyword evidence="4" id="KW-0326">Glycosidase</keyword>
<dbReference type="InterPro" id="IPR006047">
    <property type="entry name" value="GH13_cat_dom"/>
</dbReference>
<keyword evidence="8" id="KW-1185">Reference proteome</keyword>
<dbReference type="GO" id="GO:0005980">
    <property type="term" value="P:glycogen catabolic process"/>
    <property type="evidence" value="ECO:0007669"/>
    <property type="project" value="InterPro"/>
</dbReference>
<dbReference type="Proteomes" id="UP000198263">
    <property type="component" value="Unassembled WGS sequence"/>
</dbReference>
<sequence length="707" mass="78493">MRDPDAQAQPSQPRPHHLPYATRPGSRFPPGASVQADGVNFCVFCRHATHVELLLYDSDESVQPLQVVALDREENRTFYFWHVFVVGLVAGCRYTWRVSGPHGVPQMSDEAVSRKELLDSYARAVSDRLYDRMQASLADAPGNPSLRAIVTEPLGASDDHADVRTLDDAIVYELHVGGFTRDASSGVRHPGTFAGLIEKIPYLVELGVTHVELLPVMAFDEADLPASAAARGLRNYWGYSTHSFFSPHPRYCVEPARAPQEFRACVDALHAAGILVLLDVVFNHTSEAGMNGPVIHFKAFANEIFYLLDPADARRYRDYTGCGNTVNCNHPLVSAFILRALEYWVRDIGVDGFRFDLASVFARGGQGELMATPPLPWAMEASPVLARVPLIAEAWDAAGLYHVGAFPGMAWAEWNGRYRDVIRRFVRGEPGLIGQVCTCMAGSADLFQDDGRLPANSINFVTCHDGFTLFDLVSHDTKHNEANGEGNRDGSNDNLSWNGGVEGETSDPAIVALRLKQARNFMAILLLSQGVPMLLAGDEILRTQRGNNNAFCQDNECSWMNWRLADDARAMLHFVRDLIALRKRHACLRRRRFLTGRPENGHMQPDVAWHGERLNEPAWNDPGARFVAFTLAGHARGDAMLHILLNMNDDSRDAAIPLFDADATHNAWRRVVDTSSGFARAPDTAERERERCRIDARSIVVLESCRS</sequence>
<evidence type="ECO:0000256" key="1">
    <source>
        <dbReference type="ARBA" id="ARBA00008061"/>
    </source>
</evidence>
<evidence type="ECO:0000256" key="4">
    <source>
        <dbReference type="ARBA" id="ARBA00023295"/>
    </source>
</evidence>
<evidence type="ECO:0000256" key="5">
    <source>
        <dbReference type="SAM" id="MobiDB-lite"/>
    </source>
</evidence>
<evidence type="ECO:0000256" key="3">
    <source>
        <dbReference type="ARBA" id="ARBA00022946"/>
    </source>
</evidence>
<dbReference type="InterPro" id="IPR013783">
    <property type="entry name" value="Ig-like_fold"/>
</dbReference>
<protein>
    <submittedName>
        <fullName evidence="7">Glycogen debranching protein GlgX</fullName>
    </submittedName>
</protein>
<dbReference type="PANTHER" id="PTHR43002">
    <property type="entry name" value="GLYCOGEN DEBRANCHING ENZYME"/>
    <property type="match status" value="1"/>
</dbReference>
<keyword evidence="3" id="KW-0809">Transit peptide</keyword>
<dbReference type="Pfam" id="PF21156">
    <property type="entry name" value="ISOA1-3_C"/>
    <property type="match status" value="1"/>
</dbReference>
<dbReference type="InterPro" id="IPR044505">
    <property type="entry name" value="GlgX_Isoamylase_N_E_set"/>
</dbReference>
<dbReference type="OrthoDB" id="3236218at2"/>
<dbReference type="InterPro" id="IPR004193">
    <property type="entry name" value="Glyco_hydro_13_N"/>
</dbReference>
<evidence type="ECO:0000256" key="2">
    <source>
        <dbReference type="ARBA" id="ARBA00022801"/>
    </source>
</evidence>
<dbReference type="Pfam" id="PF00128">
    <property type="entry name" value="Alpha-amylase"/>
    <property type="match status" value="1"/>
</dbReference>
<dbReference type="InterPro" id="IPR048650">
    <property type="entry name" value="ISOA1-3-like_C"/>
</dbReference>
<name>A0A658QX41_9BURK</name>
<dbReference type="SUPFAM" id="SSF51445">
    <property type="entry name" value="(Trans)glycosidases"/>
    <property type="match status" value="1"/>
</dbReference>
<dbReference type="EMBL" id="FCNV02000004">
    <property type="protein sequence ID" value="SAL30336.1"/>
    <property type="molecule type" value="Genomic_DNA"/>
</dbReference>
<evidence type="ECO:0000313" key="7">
    <source>
        <dbReference type="EMBL" id="SAL30336.1"/>
    </source>
</evidence>
<feature type="region of interest" description="Disordered" evidence="5">
    <location>
        <begin position="1"/>
        <end position="29"/>
    </location>
</feature>
<dbReference type="InterPro" id="IPR011837">
    <property type="entry name" value="Glycogen_debranch_GlgX"/>
</dbReference>
<dbReference type="InterPro" id="IPR014756">
    <property type="entry name" value="Ig_E-set"/>
</dbReference>
<dbReference type="GO" id="GO:0004135">
    <property type="term" value="F:amylo-alpha-1,6-glucosidase activity"/>
    <property type="evidence" value="ECO:0007669"/>
    <property type="project" value="InterPro"/>
</dbReference>
<dbReference type="GO" id="GO:0019156">
    <property type="term" value="F:isoamylase activity"/>
    <property type="evidence" value="ECO:0007669"/>
    <property type="project" value="UniProtKB-ARBA"/>
</dbReference>
<proteinExistence type="inferred from homology"/>